<evidence type="ECO:0000259" key="13">
    <source>
        <dbReference type="SMART" id="SM00644"/>
    </source>
</evidence>
<dbReference type="NCBIfam" id="NF008758">
    <property type="entry name" value="PRK11789.1"/>
    <property type="match status" value="1"/>
</dbReference>
<reference evidence="14 15" key="1">
    <citation type="submission" date="2020-04" db="EMBL/GenBank/DDBJ databases">
        <authorList>
            <person name="Yoon J."/>
        </authorList>
    </citation>
    <scope>NUCLEOTIDE SEQUENCE [LARGE SCALE GENOMIC DNA]</scope>
    <source>
        <strain evidence="14 15">KMU-166</strain>
    </source>
</reference>
<comment type="catalytic activity">
    <reaction evidence="1">
        <text>Hydrolyzes the link between N-acetylmuramoyl residues and L-amino acid residues in certain cell-wall glycopeptides.</text>
        <dbReference type="EC" id="3.5.1.28"/>
    </reaction>
</comment>
<dbReference type="SUPFAM" id="SSF55846">
    <property type="entry name" value="N-acetylmuramoyl-L-alanine amidase-like"/>
    <property type="match status" value="1"/>
</dbReference>
<evidence type="ECO:0000313" key="15">
    <source>
        <dbReference type="Proteomes" id="UP000765845"/>
    </source>
</evidence>
<feature type="domain" description="N-acetylmuramoyl-L-alanine amidase" evidence="13">
    <location>
        <begin position="18"/>
        <end position="169"/>
    </location>
</feature>
<keyword evidence="6" id="KW-0963">Cytoplasm</keyword>
<dbReference type="EC" id="3.5.1.28" evidence="5"/>
<comment type="subcellular location">
    <subcellularLocation>
        <location evidence="3">Cytoplasm</location>
    </subcellularLocation>
</comment>
<dbReference type="InterPro" id="IPR002502">
    <property type="entry name" value="Amidase_domain"/>
</dbReference>
<accession>A0ABX1GK89</accession>
<dbReference type="InterPro" id="IPR051206">
    <property type="entry name" value="NAMLAA_amidase_2"/>
</dbReference>
<dbReference type="GO" id="GO:0008745">
    <property type="term" value="F:N-acetylmuramoyl-L-alanine amidase activity"/>
    <property type="evidence" value="ECO:0007669"/>
    <property type="project" value="UniProtKB-EC"/>
</dbReference>
<dbReference type="PANTHER" id="PTHR30417:SF4">
    <property type="entry name" value="1,6-ANHYDRO-N-ACETYLMURAMYL-L-ALANINE AMIDASE AMPD"/>
    <property type="match status" value="1"/>
</dbReference>
<dbReference type="RefSeq" id="WP_168451382.1">
    <property type="nucleotide sequence ID" value="NZ_JAAWWK010000006.1"/>
</dbReference>
<dbReference type="InterPro" id="IPR036505">
    <property type="entry name" value="Amidase/PGRP_sf"/>
</dbReference>
<sequence length="183" mass="20882">MYSIDTDGWLSDVTRRPSTNYNQRPFGHSIELLVIHNISLPAGCFGTGYIEQLFCNTLDCSVHADFADLLDLRVSAHLLIDRLGEVIQFVSFLDRAWHAGVSHYAGRDNCNDFSIGIELEGCDNVPYTDLQYQQLQRVTDALMKRFPLLTPERIVGHCDVAPGRKTDPGPAFDWHRYLQYWEC</sequence>
<proteinExistence type="inferred from homology"/>
<keyword evidence="8 14" id="KW-0378">Hydrolase</keyword>
<evidence type="ECO:0000256" key="10">
    <source>
        <dbReference type="ARBA" id="ARBA00023316"/>
    </source>
</evidence>
<evidence type="ECO:0000256" key="1">
    <source>
        <dbReference type="ARBA" id="ARBA00001561"/>
    </source>
</evidence>
<evidence type="ECO:0000256" key="2">
    <source>
        <dbReference type="ARBA" id="ARBA00001947"/>
    </source>
</evidence>
<dbReference type="Gene3D" id="3.40.80.10">
    <property type="entry name" value="Peptidoglycan recognition protein-like"/>
    <property type="match status" value="1"/>
</dbReference>
<keyword evidence="10" id="KW-0961">Cell wall biogenesis/degradation</keyword>
<evidence type="ECO:0000256" key="8">
    <source>
        <dbReference type="ARBA" id="ARBA00022801"/>
    </source>
</evidence>
<evidence type="ECO:0000256" key="9">
    <source>
        <dbReference type="ARBA" id="ARBA00022833"/>
    </source>
</evidence>
<organism evidence="14 15">
    <name type="scientific">Spongiibacter thalassae</name>
    <dbReference type="NCBI Taxonomy" id="2721624"/>
    <lineage>
        <taxon>Bacteria</taxon>
        <taxon>Pseudomonadati</taxon>
        <taxon>Pseudomonadota</taxon>
        <taxon>Gammaproteobacteria</taxon>
        <taxon>Cellvibrionales</taxon>
        <taxon>Spongiibacteraceae</taxon>
        <taxon>Spongiibacter</taxon>
    </lineage>
</organism>
<evidence type="ECO:0000256" key="7">
    <source>
        <dbReference type="ARBA" id="ARBA00022723"/>
    </source>
</evidence>
<evidence type="ECO:0000313" key="14">
    <source>
        <dbReference type="EMBL" id="NKI18862.1"/>
    </source>
</evidence>
<evidence type="ECO:0000256" key="11">
    <source>
        <dbReference type="ARBA" id="ARBA00039257"/>
    </source>
</evidence>
<dbReference type="Proteomes" id="UP000765845">
    <property type="component" value="Unassembled WGS sequence"/>
</dbReference>
<evidence type="ECO:0000256" key="12">
    <source>
        <dbReference type="ARBA" id="ARBA00042615"/>
    </source>
</evidence>
<comment type="cofactor">
    <cofactor evidence="2">
        <name>Zn(2+)</name>
        <dbReference type="ChEBI" id="CHEBI:29105"/>
    </cofactor>
</comment>
<dbReference type="PANTHER" id="PTHR30417">
    <property type="entry name" value="N-ACETYLMURAMOYL-L-ALANINE AMIDASE AMID"/>
    <property type="match status" value="1"/>
</dbReference>
<keyword evidence="7" id="KW-0479">Metal-binding</keyword>
<evidence type="ECO:0000256" key="4">
    <source>
        <dbReference type="ARBA" id="ARBA00007553"/>
    </source>
</evidence>
<comment type="caution">
    <text evidence="14">The sequence shown here is derived from an EMBL/GenBank/DDBJ whole genome shotgun (WGS) entry which is preliminary data.</text>
</comment>
<protein>
    <recommendedName>
        <fullName evidence="11">1,6-anhydro-N-acetylmuramyl-L-alanine amidase AmpD</fullName>
        <ecNumber evidence="5">3.5.1.28</ecNumber>
    </recommendedName>
    <alternativeName>
        <fullName evidence="12">N-acetylmuramoyl-L-alanine amidase</fullName>
    </alternativeName>
</protein>
<dbReference type="EMBL" id="JAAWWK010000006">
    <property type="protein sequence ID" value="NKI18862.1"/>
    <property type="molecule type" value="Genomic_DNA"/>
</dbReference>
<dbReference type="SMART" id="SM00644">
    <property type="entry name" value="Ami_2"/>
    <property type="match status" value="1"/>
</dbReference>
<keyword evidence="15" id="KW-1185">Reference proteome</keyword>
<evidence type="ECO:0000256" key="6">
    <source>
        <dbReference type="ARBA" id="ARBA00022490"/>
    </source>
</evidence>
<name>A0ABX1GK89_9GAMM</name>
<dbReference type="CDD" id="cd06583">
    <property type="entry name" value="PGRP"/>
    <property type="match status" value="1"/>
</dbReference>
<gene>
    <name evidence="14" type="primary">ampD</name>
    <name evidence="14" type="ORF">HCU74_15745</name>
</gene>
<evidence type="ECO:0000256" key="5">
    <source>
        <dbReference type="ARBA" id="ARBA00011901"/>
    </source>
</evidence>
<dbReference type="Pfam" id="PF01510">
    <property type="entry name" value="Amidase_2"/>
    <property type="match status" value="1"/>
</dbReference>
<keyword evidence="9" id="KW-0862">Zinc</keyword>
<evidence type="ECO:0000256" key="3">
    <source>
        <dbReference type="ARBA" id="ARBA00004496"/>
    </source>
</evidence>
<comment type="similarity">
    <text evidence="4">Belongs to the N-acetylmuramoyl-L-alanine amidase 2 family.</text>
</comment>